<accession>A0ABR1T2W6</accession>
<dbReference type="GeneID" id="92098416"/>
<dbReference type="EMBL" id="JAQQWL010000015">
    <property type="protein sequence ID" value="KAK8040937.1"/>
    <property type="molecule type" value="Genomic_DNA"/>
</dbReference>
<evidence type="ECO:0008006" key="4">
    <source>
        <dbReference type="Google" id="ProtNLM"/>
    </source>
</evidence>
<proteinExistence type="predicted"/>
<evidence type="ECO:0000313" key="3">
    <source>
        <dbReference type="Proteomes" id="UP001480595"/>
    </source>
</evidence>
<comment type="caution">
    <text evidence="2">The sequence shown here is derived from an EMBL/GenBank/DDBJ whole genome shotgun (WGS) entry which is preliminary data.</text>
</comment>
<reference evidence="2 3" key="1">
    <citation type="submission" date="2023-01" db="EMBL/GenBank/DDBJ databases">
        <title>Analysis of 21 Apiospora genomes using comparative genomics revels a genus with tremendous synthesis potential of carbohydrate active enzymes and secondary metabolites.</title>
        <authorList>
            <person name="Sorensen T."/>
        </authorList>
    </citation>
    <scope>NUCLEOTIDE SEQUENCE [LARGE SCALE GENOMIC DNA]</scope>
    <source>
        <strain evidence="2 3">CBS 135458</strain>
    </source>
</reference>
<feature type="region of interest" description="Disordered" evidence="1">
    <location>
        <begin position="1"/>
        <end position="21"/>
    </location>
</feature>
<name>A0ABR1T2W6_9PEZI</name>
<evidence type="ECO:0000313" key="2">
    <source>
        <dbReference type="EMBL" id="KAK8040937.1"/>
    </source>
</evidence>
<evidence type="ECO:0000256" key="1">
    <source>
        <dbReference type="SAM" id="MobiDB-lite"/>
    </source>
</evidence>
<sequence>MLALCDTEPHLSSPGSQQDSHPTLAALVADSTPIDVVKGTVDGVKQLDTTDGPEDPSIIIPRPPAFVHRGGVAAHQRVQAIRNASTNYGGNRLAPSNLSANIPEEQNCSMFVSKPASVAELCQLFAAFRGVGRFASAHINPPSGSHATAAVKVSL</sequence>
<protein>
    <recommendedName>
        <fullName evidence="4">RRM domain-containing protein</fullName>
    </recommendedName>
</protein>
<gene>
    <name evidence="2" type="ORF">PG994_013944</name>
</gene>
<dbReference type="RefSeq" id="XP_066708482.1">
    <property type="nucleotide sequence ID" value="XM_066865353.1"/>
</dbReference>
<organism evidence="2 3">
    <name type="scientific">Apiospora phragmitis</name>
    <dbReference type="NCBI Taxonomy" id="2905665"/>
    <lineage>
        <taxon>Eukaryota</taxon>
        <taxon>Fungi</taxon>
        <taxon>Dikarya</taxon>
        <taxon>Ascomycota</taxon>
        <taxon>Pezizomycotina</taxon>
        <taxon>Sordariomycetes</taxon>
        <taxon>Xylariomycetidae</taxon>
        <taxon>Amphisphaeriales</taxon>
        <taxon>Apiosporaceae</taxon>
        <taxon>Apiospora</taxon>
    </lineage>
</organism>
<dbReference type="Proteomes" id="UP001480595">
    <property type="component" value="Unassembled WGS sequence"/>
</dbReference>
<keyword evidence="3" id="KW-1185">Reference proteome</keyword>